<dbReference type="CDD" id="cd06581">
    <property type="entry name" value="TM_PBP1_LivM_like"/>
    <property type="match status" value="1"/>
</dbReference>
<keyword evidence="4 6" id="KW-1133">Transmembrane helix</keyword>
<comment type="subcellular location">
    <subcellularLocation>
        <location evidence="1">Cell membrane</location>
        <topology evidence="1">Multi-pass membrane protein</topology>
    </subcellularLocation>
</comment>
<protein>
    <submittedName>
        <fullName evidence="7">ABC transporter permease</fullName>
    </submittedName>
</protein>
<feature type="transmembrane region" description="Helical" evidence="6">
    <location>
        <begin position="283"/>
        <end position="301"/>
    </location>
</feature>
<accession>A0A2W5NHD4</accession>
<evidence type="ECO:0000313" key="7">
    <source>
        <dbReference type="EMBL" id="PZQ50165.1"/>
    </source>
</evidence>
<feature type="transmembrane region" description="Helical" evidence="6">
    <location>
        <begin position="94"/>
        <end position="118"/>
    </location>
</feature>
<dbReference type="EMBL" id="QFPW01000005">
    <property type="protein sequence ID" value="PZQ50165.1"/>
    <property type="molecule type" value="Genomic_DNA"/>
</dbReference>
<evidence type="ECO:0000256" key="2">
    <source>
        <dbReference type="ARBA" id="ARBA00022475"/>
    </source>
</evidence>
<evidence type="ECO:0000256" key="5">
    <source>
        <dbReference type="ARBA" id="ARBA00023136"/>
    </source>
</evidence>
<dbReference type="PANTHER" id="PTHR30482">
    <property type="entry name" value="HIGH-AFFINITY BRANCHED-CHAIN AMINO ACID TRANSPORT SYSTEM PERMEASE"/>
    <property type="match status" value="1"/>
</dbReference>
<keyword evidence="2" id="KW-1003">Cell membrane</keyword>
<feature type="transmembrane region" description="Helical" evidence="6">
    <location>
        <begin position="307"/>
        <end position="327"/>
    </location>
</feature>
<evidence type="ECO:0000256" key="4">
    <source>
        <dbReference type="ARBA" id="ARBA00022989"/>
    </source>
</evidence>
<feature type="transmembrane region" description="Helical" evidence="6">
    <location>
        <begin position="234"/>
        <end position="251"/>
    </location>
</feature>
<dbReference type="GO" id="GO:0015658">
    <property type="term" value="F:branched-chain amino acid transmembrane transporter activity"/>
    <property type="evidence" value="ECO:0007669"/>
    <property type="project" value="InterPro"/>
</dbReference>
<organism evidence="7 8">
    <name type="scientific">Rhodovulum sulfidophilum</name>
    <name type="common">Rhodobacter sulfidophilus</name>
    <dbReference type="NCBI Taxonomy" id="35806"/>
    <lineage>
        <taxon>Bacteria</taxon>
        <taxon>Pseudomonadati</taxon>
        <taxon>Pseudomonadota</taxon>
        <taxon>Alphaproteobacteria</taxon>
        <taxon>Rhodobacterales</taxon>
        <taxon>Paracoccaceae</taxon>
        <taxon>Rhodovulum</taxon>
    </lineage>
</organism>
<reference evidence="7 8" key="1">
    <citation type="submission" date="2017-08" db="EMBL/GenBank/DDBJ databases">
        <title>Infants hospitalized years apart are colonized by the same room-sourced microbial strains.</title>
        <authorList>
            <person name="Brooks B."/>
            <person name="Olm M.R."/>
            <person name="Firek B.A."/>
            <person name="Baker R."/>
            <person name="Thomas B.C."/>
            <person name="Morowitz M.J."/>
            <person name="Banfield J.F."/>
        </authorList>
    </citation>
    <scope>NUCLEOTIDE SEQUENCE [LARGE SCALE GENOMIC DNA]</scope>
    <source>
        <strain evidence="7">S2_005_002_R2_34</strain>
    </source>
</reference>
<keyword evidence="3 6" id="KW-0812">Transmembrane</keyword>
<feature type="transmembrane region" description="Helical" evidence="6">
    <location>
        <begin position="16"/>
        <end position="34"/>
    </location>
</feature>
<dbReference type="PANTHER" id="PTHR30482:SF4">
    <property type="entry name" value="SLR1201 PROTEIN"/>
    <property type="match status" value="1"/>
</dbReference>
<feature type="transmembrane region" description="Helical" evidence="6">
    <location>
        <begin position="124"/>
        <end position="143"/>
    </location>
</feature>
<gene>
    <name evidence="7" type="ORF">DI556_08850</name>
</gene>
<dbReference type="AlphaFoldDB" id="A0A2W5NHD4"/>
<dbReference type="InterPro" id="IPR043428">
    <property type="entry name" value="LivM-like"/>
</dbReference>
<dbReference type="Pfam" id="PF02653">
    <property type="entry name" value="BPD_transp_2"/>
    <property type="match status" value="1"/>
</dbReference>
<dbReference type="GO" id="GO:0005886">
    <property type="term" value="C:plasma membrane"/>
    <property type="evidence" value="ECO:0007669"/>
    <property type="project" value="UniProtKB-SubCell"/>
</dbReference>
<dbReference type="Proteomes" id="UP000249185">
    <property type="component" value="Unassembled WGS sequence"/>
</dbReference>
<comment type="caution">
    <text evidence="7">The sequence shown here is derived from an EMBL/GenBank/DDBJ whole genome shotgun (WGS) entry which is preliminary data.</text>
</comment>
<name>A0A2W5NHD4_RHOSU</name>
<evidence type="ECO:0000313" key="8">
    <source>
        <dbReference type="Proteomes" id="UP000249185"/>
    </source>
</evidence>
<keyword evidence="5 6" id="KW-0472">Membrane</keyword>
<dbReference type="InterPro" id="IPR001851">
    <property type="entry name" value="ABC_transp_permease"/>
</dbReference>
<feature type="transmembrane region" description="Helical" evidence="6">
    <location>
        <begin position="68"/>
        <end position="87"/>
    </location>
</feature>
<evidence type="ECO:0000256" key="6">
    <source>
        <dbReference type="SAM" id="Phobius"/>
    </source>
</evidence>
<evidence type="ECO:0000256" key="1">
    <source>
        <dbReference type="ARBA" id="ARBA00004651"/>
    </source>
</evidence>
<feature type="transmembrane region" description="Helical" evidence="6">
    <location>
        <begin position="43"/>
        <end position="62"/>
    </location>
</feature>
<proteinExistence type="predicted"/>
<feature type="transmembrane region" description="Helical" evidence="6">
    <location>
        <begin position="186"/>
        <end position="213"/>
    </location>
</feature>
<sequence>MLRNLNGPQTLGNGRGFWTCFAIVCLVAVGYPFFADPYDVGNFAYFLLWIFMAMGLCLMWGYMGMMSFGQTFFFGIGGYGYGVLSILMGEQYGLTVLALLLAIGLAAIAAVVFGYFMIYGRVTGVFFGIMTLSMTLALAYFLGQTAGPEWAIGKARLNGFNGMQGMPPLIIPWFGGEIELLDTALYYVLLLVLLVVYLGLRILLNSPFGYVLVAIREDPERAELLGYDIRKFQMGAFVIGSALAALSGGLYTAWGQFITPTSVGLPAAAMPIVWVAFSGRSDITATTVGTFVLLVAFQWITIYSQQWALILMGALLLATVLFVPDGFMLGLTKLGKWIGGCLGRRPTVPSGAGSTRS</sequence>
<evidence type="ECO:0000256" key="3">
    <source>
        <dbReference type="ARBA" id="ARBA00022692"/>
    </source>
</evidence>